<feature type="compositionally biased region" description="Polar residues" evidence="1">
    <location>
        <begin position="51"/>
        <end position="60"/>
    </location>
</feature>
<dbReference type="EMBL" id="CM015718">
    <property type="protein sequence ID" value="KAF3692465.1"/>
    <property type="molecule type" value="Genomic_DNA"/>
</dbReference>
<dbReference type="Proteomes" id="UP000503349">
    <property type="component" value="Chromosome 7"/>
</dbReference>
<name>A0A6G1PQA9_CHAAH</name>
<evidence type="ECO:0000313" key="3">
    <source>
        <dbReference type="Proteomes" id="UP000503349"/>
    </source>
</evidence>
<evidence type="ECO:0000256" key="1">
    <source>
        <dbReference type="SAM" id="MobiDB-lite"/>
    </source>
</evidence>
<gene>
    <name evidence="2" type="ORF">EXN66_Car008141</name>
</gene>
<reference evidence="2 3" key="1">
    <citation type="submission" date="2019-02" db="EMBL/GenBank/DDBJ databases">
        <title>Opniocepnalus argus genome.</title>
        <authorList>
            <person name="Zhou C."/>
            <person name="Xiao S."/>
        </authorList>
    </citation>
    <scope>NUCLEOTIDE SEQUENCE [LARGE SCALE GENOMIC DNA]</scope>
    <source>
        <strain evidence="2">OARG1902GOOAL</strain>
        <tissue evidence="2">Muscle</tissue>
    </source>
</reference>
<protein>
    <submittedName>
        <fullName evidence="2">Uncharacterized protein</fullName>
    </submittedName>
</protein>
<organism evidence="2 3">
    <name type="scientific">Channa argus</name>
    <name type="common">Northern snakehead</name>
    <name type="synonym">Ophicephalus argus</name>
    <dbReference type="NCBI Taxonomy" id="215402"/>
    <lineage>
        <taxon>Eukaryota</taxon>
        <taxon>Metazoa</taxon>
        <taxon>Chordata</taxon>
        <taxon>Craniata</taxon>
        <taxon>Vertebrata</taxon>
        <taxon>Euteleostomi</taxon>
        <taxon>Actinopterygii</taxon>
        <taxon>Neopterygii</taxon>
        <taxon>Teleostei</taxon>
        <taxon>Neoteleostei</taxon>
        <taxon>Acanthomorphata</taxon>
        <taxon>Anabantaria</taxon>
        <taxon>Anabantiformes</taxon>
        <taxon>Channoidei</taxon>
        <taxon>Channidae</taxon>
        <taxon>Channa</taxon>
    </lineage>
</organism>
<reference evidence="3" key="2">
    <citation type="submission" date="2019-02" db="EMBL/GenBank/DDBJ databases">
        <title>Opniocepnalus argus Var Kimnra genome.</title>
        <authorList>
            <person name="Zhou C."/>
            <person name="Xiao S."/>
        </authorList>
    </citation>
    <scope>NUCLEOTIDE SEQUENCE [LARGE SCALE GENOMIC DNA]</scope>
</reference>
<feature type="region of interest" description="Disordered" evidence="1">
    <location>
        <begin position="1"/>
        <end position="22"/>
    </location>
</feature>
<dbReference type="AlphaFoldDB" id="A0A6G1PQA9"/>
<keyword evidence="3" id="KW-1185">Reference proteome</keyword>
<feature type="compositionally biased region" description="Polar residues" evidence="1">
    <location>
        <begin position="1"/>
        <end position="13"/>
    </location>
</feature>
<feature type="region of interest" description="Disordered" evidence="1">
    <location>
        <begin position="35"/>
        <end position="94"/>
    </location>
</feature>
<accession>A0A6G1PQA9</accession>
<evidence type="ECO:0000313" key="2">
    <source>
        <dbReference type="EMBL" id="KAF3692465.1"/>
    </source>
</evidence>
<proteinExistence type="predicted"/>
<sequence>MNWNLVAQQTSDRTSTHELVSDEVPVQPNTCIKKQEIYPVQKSKTRLPADSSKTQSQTPVTEPEKQGERQTPPCQSQHLPEEDEDTWSQTAASASEVQQLGSDVFQKLYDKLKEAKKQHDHERCDAERALNAPEEDAGFRVDQLLFYEEELERLTIMASVLQLCSPSVFSVMITAKTLNQTSLCAAGLASSSRNCGATAPIMDKNLITTVHLQTANEASELTGAKYPVAAFVLCSNDDLFPRLCCERLVFQRLSAITETCTSGVLAGDLRSCNIQFGFAETQTHLLFRDWNEAPTRVMRGNSEPFESRTLAATSPHFKAERSISCHTDGISLCSSSSCSTAAGNTAPLFLKTSAGNLGLKKIHKHDSFVRQCMCVSAEQVPAVMLRSQTPAGKMKVDIKLHMSTAEEYDVDIRIYKKCESHSSNICPTVLLLLYSRFYQDHGLKPDEDDGLSSREDALIIYLSTVQMRLSQLWNLHQQLPANTVLLIACGFPTILFSSCISTKTIKIHFYSLENVEYFLFLHLKCENHLQHQTSGSMQT</sequence>